<dbReference type="Pfam" id="PF10025">
    <property type="entry name" value="DUF2267"/>
    <property type="match status" value="1"/>
</dbReference>
<accession>A0A243S3V4</accession>
<sequence>MQYHEYLARVRELGEYGSQEEAAKVTEAVLSVLAHRISPGEVDDLAAQLPGPLGQALTAAKPQQAESFGIDEFYRRVAERIGARPRTAEWDASAVLTAVADAVSGGELNQILSQLPSGYAVLFGRADLAG</sequence>
<dbReference type="Gene3D" id="1.10.490.110">
    <property type="entry name" value="Uncharacterized conserved protein DUF2267"/>
    <property type="match status" value="1"/>
</dbReference>
<evidence type="ECO:0000313" key="2">
    <source>
        <dbReference type="Proteomes" id="UP000195105"/>
    </source>
</evidence>
<dbReference type="InterPro" id="IPR038282">
    <property type="entry name" value="DUF2267_sf"/>
</dbReference>
<proteinExistence type="predicted"/>
<evidence type="ECO:0000313" key="1">
    <source>
        <dbReference type="EMBL" id="OUD02274.1"/>
    </source>
</evidence>
<dbReference type="InterPro" id="IPR018727">
    <property type="entry name" value="DUF2267"/>
</dbReference>
<dbReference type="AlphaFoldDB" id="A0A243S3V4"/>
<comment type="caution">
    <text evidence="1">The sequence shown here is derived from an EMBL/GenBank/DDBJ whole genome shotgun (WGS) entry which is preliminary data.</text>
</comment>
<gene>
    <name evidence="1" type="ORF">CA983_15655</name>
</gene>
<dbReference type="RefSeq" id="WP_086601512.1">
    <property type="nucleotide sequence ID" value="NZ_NGFN01000083.1"/>
</dbReference>
<organism evidence="1 2">
    <name type="scientific">Streptomyces swartbergensis</name>
    <dbReference type="NCBI Taxonomy" id="487165"/>
    <lineage>
        <taxon>Bacteria</taxon>
        <taxon>Bacillati</taxon>
        <taxon>Actinomycetota</taxon>
        <taxon>Actinomycetes</taxon>
        <taxon>Kitasatosporales</taxon>
        <taxon>Streptomycetaceae</taxon>
        <taxon>Streptomyces</taxon>
    </lineage>
</organism>
<dbReference type="Proteomes" id="UP000195105">
    <property type="component" value="Unassembled WGS sequence"/>
</dbReference>
<evidence type="ECO:0008006" key="3">
    <source>
        <dbReference type="Google" id="ProtNLM"/>
    </source>
</evidence>
<dbReference type="EMBL" id="NGFN01000083">
    <property type="protein sequence ID" value="OUD02274.1"/>
    <property type="molecule type" value="Genomic_DNA"/>
</dbReference>
<name>A0A243S3V4_9ACTN</name>
<protein>
    <recommendedName>
        <fullName evidence="3">DUF2267 domain-containing protein</fullName>
    </recommendedName>
</protein>
<reference evidence="1 2" key="1">
    <citation type="submission" date="2017-05" db="EMBL/GenBank/DDBJ databases">
        <title>Biotechnological potential of actinobacteria isolated from South African environments.</title>
        <authorList>
            <person name="Le Roes-Hill M."/>
            <person name="Prins A."/>
            <person name="Durrell K.A."/>
        </authorList>
    </citation>
    <scope>NUCLEOTIDE SEQUENCE [LARGE SCALE GENOMIC DNA]</scope>
    <source>
        <strain evidence="1 2">HMC13</strain>
    </source>
</reference>
<keyword evidence="2" id="KW-1185">Reference proteome</keyword>